<name>A0A1A8HWM9_NOTKU</name>
<protein>
    <submittedName>
        <fullName evidence="1">Uncharacterized protein</fullName>
    </submittedName>
</protein>
<feature type="non-terminal residue" evidence="1">
    <location>
        <position position="66"/>
    </location>
</feature>
<reference evidence="1" key="2">
    <citation type="submission" date="2016-06" db="EMBL/GenBank/DDBJ databases">
        <title>The genome of a short-lived fish provides insights into sex chromosome evolution and the genetic control of aging.</title>
        <authorList>
            <person name="Reichwald K."/>
            <person name="Felder M."/>
            <person name="Petzold A."/>
            <person name="Koch P."/>
            <person name="Groth M."/>
            <person name="Platzer M."/>
        </authorList>
    </citation>
    <scope>NUCLEOTIDE SEQUENCE</scope>
    <source>
        <tissue evidence="1">Brain</tissue>
    </source>
</reference>
<dbReference type="AlphaFoldDB" id="A0A1A8HWM9"/>
<proteinExistence type="predicted"/>
<accession>A0A1A8HWM9</accession>
<dbReference type="EMBL" id="HAED01002073">
    <property type="protein sequence ID" value="SBQ87918.1"/>
    <property type="molecule type" value="Transcribed_RNA"/>
</dbReference>
<gene>
    <name evidence="1" type="primary">CABZ01074081.2</name>
</gene>
<reference evidence="1" key="1">
    <citation type="submission" date="2016-05" db="EMBL/GenBank/DDBJ databases">
        <authorList>
            <person name="Lavstsen T."/>
            <person name="Jespersen J.S."/>
        </authorList>
    </citation>
    <scope>NUCLEOTIDE SEQUENCE</scope>
    <source>
        <tissue evidence="1">Brain</tissue>
    </source>
</reference>
<evidence type="ECO:0000313" key="1">
    <source>
        <dbReference type="EMBL" id="SBQ87918.1"/>
    </source>
</evidence>
<sequence length="66" mass="7494">NLLPPSGQGLNYTTQEKCRKCLHQLSIKNGLIAFKYQFSINIISVSIFSYTPILQLICCKQAIKVY</sequence>
<organism evidence="1">
    <name type="scientific">Nothobranchius kuhntae</name>
    <name type="common">Beira killifish</name>
    <dbReference type="NCBI Taxonomy" id="321403"/>
    <lineage>
        <taxon>Eukaryota</taxon>
        <taxon>Metazoa</taxon>
        <taxon>Chordata</taxon>
        <taxon>Craniata</taxon>
        <taxon>Vertebrata</taxon>
        <taxon>Euteleostomi</taxon>
        <taxon>Actinopterygii</taxon>
        <taxon>Neopterygii</taxon>
        <taxon>Teleostei</taxon>
        <taxon>Neoteleostei</taxon>
        <taxon>Acanthomorphata</taxon>
        <taxon>Ovalentaria</taxon>
        <taxon>Atherinomorphae</taxon>
        <taxon>Cyprinodontiformes</taxon>
        <taxon>Nothobranchiidae</taxon>
        <taxon>Nothobranchius</taxon>
    </lineage>
</organism>
<feature type="non-terminal residue" evidence="1">
    <location>
        <position position="1"/>
    </location>
</feature>